<dbReference type="SUPFAM" id="SSF53474">
    <property type="entry name" value="alpha/beta-Hydrolases"/>
    <property type="match status" value="1"/>
</dbReference>
<gene>
    <name evidence="2" type="ORF">GPM918_LOCUS2467</name>
    <name evidence="3" type="ORF">SRO942_LOCUS2467</name>
</gene>
<dbReference type="Proteomes" id="UP000681722">
    <property type="component" value="Unassembled WGS sequence"/>
</dbReference>
<evidence type="ECO:0000256" key="1">
    <source>
        <dbReference type="SAM" id="Phobius"/>
    </source>
</evidence>
<protein>
    <submittedName>
        <fullName evidence="2">Uncharacterized protein</fullName>
    </submittedName>
</protein>
<dbReference type="OrthoDB" id="10022521at2759"/>
<reference evidence="2" key="1">
    <citation type="submission" date="2021-02" db="EMBL/GenBank/DDBJ databases">
        <authorList>
            <person name="Nowell W R."/>
        </authorList>
    </citation>
    <scope>NUCLEOTIDE SEQUENCE</scope>
</reference>
<dbReference type="PANTHER" id="PTHR35128">
    <property type="entry name" value="SECRETION-REGULATING GUANINE NUCLEOTIDE EXCHANGE FACTOR"/>
    <property type="match status" value="1"/>
</dbReference>
<feature type="transmembrane region" description="Helical" evidence="1">
    <location>
        <begin position="39"/>
        <end position="58"/>
    </location>
</feature>
<keyword evidence="1" id="KW-0472">Membrane</keyword>
<keyword evidence="4" id="KW-1185">Reference proteome</keyword>
<evidence type="ECO:0000313" key="3">
    <source>
        <dbReference type="EMBL" id="CAF3564245.1"/>
    </source>
</evidence>
<dbReference type="PANTHER" id="PTHR35128:SF1">
    <property type="entry name" value="SECRETION-REGULATING GUANINE NUCLEOTIDE EXCHANGE FACTOR"/>
    <property type="match status" value="1"/>
</dbReference>
<evidence type="ECO:0000313" key="2">
    <source>
        <dbReference type="EMBL" id="CAF0781023.1"/>
    </source>
</evidence>
<dbReference type="EMBL" id="CAJOBC010000274">
    <property type="protein sequence ID" value="CAF3564245.1"/>
    <property type="molecule type" value="Genomic_DNA"/>
</dbReference>
<comment type="caution">
    <text evidence="2">The sequence shown here is derived from an EMBL/GenBank/DDBJ whole genome shotgun (WGS) entry which is preliminary data.</text>
</comment>
<keyword evidence="1" id="KW-1133">Transmembrane helix</keyword>
<dbReference type="EMBL" id="CAJNOQ010000274">
    <property type="protein sequence ID" value="CAF0781023.1"/>
    <property type="molecule type" value="Genomic_DNA"/>
</dbReference>
<dbReference type="InterPro" id="IPR029058">
    <property type="entry name" value="AB_hydrolase_fold"/>
</dbReference>
<accession>A0A813R9Y2</accession>
<keyword evidence="1" id="KW-0812">Transmembrane</keyword>
<evidence type="ECO:0000313" key="4">
    <source>
        <dbReference type="Proteomes" id="UP000663829"/>
    </source>
</evidence>
<organism evidence="2 4">
    <name type="scientific">Didymodactylos carnosus</name>
    <dbReference type="NCBI Taxonomy" id="1234261"/>
    <lineage>
        <taxon>Eukaryota</taxon>
        <taxon>Metazoa</taxon>
        <taxon>Spiralia</taxon>
        <taxon>Gnathifera</taxon>
        <taxon>Rotifera</taxon>
        <taxon>Eurotatoria</taxon>
        <taxon>Bdelloidea</taxon>
        <taxon>Philodinida</taxon>
        <taxon>Philodinidae</taxon>
        <taxon>Didymodactylos</taxon>
    </lineage>
</organism>
<dbReference type="Gene3D" id="3.40.50.1820">
    <property type="entry name" value="alpha/beta hydrolase"/>
    <property type="match status" value="1"/>
</dbReference>
<dbReference type="Proteomes" id="UP000663829">
    <property type="component" value="Unassembled WGS sequence"/>
</dbReference>
<dbReference type="AlphaFoldDB" id="A0A813R9Y2"/>
<sequence>MPASDNTATTNLLLTLMARYRMRHNSFWSFLQMRTLRNFLICTCLLFLSCLLFTYVVYLNSNWIYYYFKLILPDDEENETVKKNYSPKFYPGKVQSITFDQRIKYNDFNFLDRSTLNYSSRTYSNGITILYRLPRLKKPSALLLIFHGCSRTALNWFHTEERQRIVGAAVDLGYGCLAFQATDTHSRCWSSTGDLFDNDDVQMVLKGLEEFYKEHGDLARLPRYTFGASSGGMFSSLFVLNDRYKVSGQILFISIIHPQVMFLIRSNNYPPTAFIHMLRDIEFASEERIQMSTQTFKSQNIPYKMFPVEPIVVRTSTFHNRIPSIPLEVSNYLYYKLQQNKWLDDDGYMIHNPRRVKTWQRFLYETKQKLILDRLFTFNDTLPDFLNTIYGEHEISYERSFEALKWLKSLNEQPENKVEKQKKKI</sequence>
<proteinExistence type="predicted"/>
<name>A0A813R9Y2_9BILA</name>